<feature type="domain" description="LysM" evidence="1">
    <location>
        <begin position="188"/>
        <end position="237"/>
    </location>
</feature>
<name>A0A7W9F0B6_9RHOB</name>
<dbReference type="SMART" id="SM00257">
    <property type="entry name" value="LysM"/>
    <property type="match status" value="1"/>
</dbReference>
<keyword evidence="3" id="KW-1185">Reference proteome</keyword>
<dbReference type="InterPro" id="IPR018392">
    <property type="entry name" value="LysM"/>
</dbReference>
<protein>
    <submittedName>
        <fullName evidence="2">LysM repeat protein</fullName>
    </submittedName>
</protein>
<dbReference type="EMBL" id="JACIJM010000007">
    <property type="protein sequence ID" value="MBB5723040.1"/>
    <property type="molecule type" value="Genomic_DNA"/>
</dbReference>
<dbReference type="PROSITE" id="PS51782">
    <property type="entry name" value="LYSM"/>
    <property type="match status" value="1"/>
</dbReference>
<organism evidence="2 3">
    <name type="scientific">Yoonia ponticola</name>
    <dbReference type="NCBI Taxonomy" id="1524255"/>
    <lineage>
        <taxon>Bacteria</taxon>
        <taxon>Pseudomonadati</taxon>
        <taxon>Pseudomonadota</taxon>
        <taxon>Alphaproteobacteria</taxon>
        <taxon>Rhodobacterales</taxon>
        <taxon>Paracoccaceae</taxon>
        <taxon>Yoonia</taxon>
    </lineage>
</organism>
<reference evidence="2 3" key="1">
    <citation type="submission" date="2020-08" db="EMBL/GenBank/DDBJ databases">
        <title>Genomic Encyclopedia of Type Strains, Phase IV (KMG-IV): sequencing the most valuable type-strain genomes for metagenomic binning, comparative biology and taxonomic classification.</title>
        <authorList>
            <person name="Goeker M."/>
        </authorList>
    </citation>
    <scope>NUCLEOTIDE SEQUENCE [LARGE SCALE GENOMIC DNA]</scope>
    <source>
        <strain evidence="2 3">DSM 101064</strain>
    </source>
</reference>
<proteinExistence type="predicted"/>
<evidence type="ECO:0000313" key="2">
    <source>
        <dbReference type="EMBL" id="MBB5723040.1"/>
    </source>
</evidence>
<dbReference type="CDD" id="cd00118">
    <property type="entry name" value="LysM"/>
    <property type="match status" value="1"/>
</dbReference>
<sequence length="240" mass="24612">MIRFVVGLFIFAVALCAYIISTQHGGIMPQSSTVDTVAEAPAEPIIAVAEQPADETASTIIDQISERELGFQTISTPVGAAVRDTLAVLGLTVPGIAESAPDKRFATLIGDSLKNGTADAELTASVITLADAGEIAIPAGLVTADGQIDTATFLKAIVTTAVLVTEGTDPVVPDLSNDPAAVISVNGYDYTINPTDSLAAIAVKFYGDIGQTSRLIQANPIALARPAQMTAGTTISIPAF</sequence>
<comment type="caution">
    <text evidence="2">The sequence shown here is derived from an EMBL/GenBank/DDBJ whole genome shotgun (WGS) entry which is preliminary data.</text>
</comment>
<evidence type="ECO:0000313" key="3">
    <source>
        <dbReference type="Proteomes" id="UP000535415"/>
    </source>
</evidence>
<dbReference type="InterPro" id="IPR036779">
    <property type="entry name" value="LysM_dom_sf"/>
</dbReference>
<evidence type="ECO:0000259" key="1">
    <source>
        <dbReference type="PROSITE" id="PS51782"/>
    </source>
</evidence>
<gene>
    <name evidence="2" type="ORF">FHS72_002676</name>
</gene>
<dbReference type="AlphaFoldDB" id="A0A7W9F0B6"/>
<dbReference type="Gene3D" id="3.10.350.10">
    <property type="entry name" value="LysM domain"/>
    <property type="match status" value="1"/>
</dbReference>
<accession>A0A7W9F0B6</accession>
<dbReference type="Proteomes" id="UP000535415">
    <property type="component" value="Unassembled WGS sequence"/>
</dbReference>
<dbReference type="RefSeq" id="WP_183529877.1">
    <property type="nucleotide sequence ID" value="NZ_JACIJM010000007.1"/>
</dbReference>